<keyword evidence="11 14" id="KW-0139">CF(1)</keyword>
<dbReference type="GO" id="GO:0046933">
    <property type="term" value="F:proton-transporting ATP synthase activity, rotational mechanism"/>
    <property type="evidence" value="ECO:0007669"/>
    <property type="project" value="UniProtKB-UniRule"/>
</dbReference>
<keyword evidence="8 14" id="KW-1278">Translocase</keyword>
<feature type="domain" description="ATPase F1/V1/A1 complex alpha/beta subunit nucleotide-binding" evidence="15">
    <location>
        <begin position="149"/>
        <end position="364"/>
    </location>
</feature>
<keyword evidence="7 14" id="KW-0067">ATP-binding</keyword>
<dbReference type="FunFam" id="2.40.30.20:FF:000001">
    <property type="entry name" value="ATP synthase subunit alpha"/>
    <property type="match status" value="1"/>
</dbReference>
<dbReference type="CDD" id="cd18116">
    <property type="entry name" value="ATP-synt_F1_alpha_N"/>
    <property type="match status" value="1"/>
</dbReference>
<feature type="site" description="Required for activity" evidence="14">
    <location>
        <position position="362"/>
    </location>
</feature>
<dbReference type="CDD" id="cd18113">
    <property type="entry name" value="ATP-synt_F1_alpha_C"/>
    <property type="match status" value="1"/>
</dbReference>
<evidence type="ECO:0000256" key="7">
    <source>
        <dbReference type="ARBA" id="ARBA00022840"/>
    </source>
</evidence>
<evidence type="ECO:0000259" key="16">
    <source>
        <dbReference type="Pfam" id="PF00306"/>
    </source>
</evidence>
<dbReference type="GO" id="GO:0005524">
    <property type="term" value="F:ATP binding"/>
    <property type="evidence" value="ECO:0007669"/>
    <property type="project" value="UniProtKB-UniRule"/>
</dbReference>
<dbReference type="CDD" id="cd01132">
    <property type="entry name" value="F1-ATPase_alpha_CD"/>
    <property type="match status" value="1"/>
</dbReference>
<dbReference type="Proteomes" id="UP000322699">
    <property type="component" value="Unassembled WGS sequence"/>
</dbReference>
<comment type="similarity">
    <text evidence="3 14">Belongs to the ATPase alpha/beta chains family.</text>
</comment>
<evidence type="ECO:0000256" key="10">
    <source>
        <dbReference type="ARBA" id="ARBA00023136"/>
    </source>
</evidence>
<dbReference type="FunFam" id="3.40.50.300:FF:000002">
    <property type="entry name" value="ATP synthase subunit alpha"/>
    <property type="match status" value="1"/>
</dbReference>
<keyword evidence="6 14" id="KW-0375">Hydrogen ion transport</keyword>
<evidence type="ECO:0000259" key="17">
    <source>
        <dbReference type="Pfam" id="PF02874"/>
    </source>
</evidence>
<keyword evidence="14" id="KW-1003">Cell membrane</keyword>
<dbReference type="InterPro" id="IPR027417">
    <property type="entry name" value="P-loop_NTPase"/>
</dbReference>
<dbReference type="InterPro" id="IPR023366">
    <property type="entry name" value="ATP_synth_asu-like_sf"/>
</dbReference>
<evidence type="ECO:0000313" key="18">
    <source>
        <dbReference type="EMBL" id="KAA1259573.1"/>
    </source>
</evidence>
<dbReference type="PIRSF" id="PIRSF039088">
    <property type="entry name" value="F_ATPase_subunit_alpha"/>
    <property type="match status" value="1"/>
</dbReference>
<dbReference type="InterPro" id="IPR005294">
    <property type="entry name" value="ATP_synth_F1_asu"/>
</dbReference>
<comment type="catalytic activity">
    <reaction evidence="14">
        <text>ATP + H2O + 4 H(+)(in) = ADP + phosphate + 5 H(+)(out)</text>
        <dbReference type="Rhea" id="RHEA:57720"/>
        <dbReference type="ChEBI" id="CHEBI:15377"/>
        <dbReference type="ChEBI" id="CHEBI:15378"/>
        <dbReference type="ChEBI" id="CHEBI:30616"/>
        <dbReference type="ChEBI" id="CHEBI:43474"/>
        <dbReference type="ChEBI" id="CHEBI:456216"/>
        <dbReference type="EC" id="7.1.2.2"/>
    </reaction>
</comment>
<evidence type="ECO:0000256" key="11">
    <source>
        <dbReference type="ARBA" id="ARBA00023196"/>
    </source>
</evidence>
<evidence type="ECO:0000256" key="12">
    <source>
        <dbReference type="ARBA" id="ARBA00023310"/>
    </source>
</evidence>
<dbReference type="InterPro" id="IPR000793">
    <property type="entry name" value="ATP_synth_asu_C"/>
</dbReference>
<dbReference type="InterPro" id="IPR036121">
    <property type="entry name" value="ATPase_F1/V1/A1_a/bsu_N_sf"/>
</dbReference>
<dbReference type="SUPFAM" id="SSF50615">
    <property type="entry name" value="N-terminal domain of alpha and beta subunits of F1 ATP synthase"/>
    <property type="match status" value="1"/>
</dbReference>
<dbReference type="Pfam" id="PF02874">
    <property type="entry name" value="ATP-synt_ab_N"/>
    <property type="match status" value="1"/>
</dbReference>
<dbReference type="RefSeq" id="WP_068266638.1">
    <property type="nucleotide sequence ID" value="NZ_LWSK01000126.1"/>
</dbReference>
<evidence type="ECO:0000256" key="2">
    <source>
        <dbReference type="ARBA" id="ARBA00004170"/>
    </source>
</evidence>
<dbReference type="OrthoDB" id="9803053at2"/>
<dbReference type="GO" id="GO:0005886">
    <property type="term" value="C:plasma membrane"/>
    <property type="evidence" value="ECO:0007669"/>
    <property type="project" value="UniProtKB-SubCell"/>
</dbReference>
<keyword evidence="5 14" id="KW-0547">Nucleotide-binding</keyword>
<dbReference type="Gene3D" id="3.40.50.300">
    <property type="entry name" value="P-loop containing nucleotide triphosphate hydrolases"/>
    <property type="match status" value="1"/>
</dbReference>
<dbReference type="GO" id="GO:0043531">
    <property type="term" value="F:ADP binding"/>
    <property type="evidence" value="ECO:0007669"/>
    <property type="project" value="TreeGrafter"/>
</dbReference>
<evidence type="ECO:0000256" key="14">
    <source>
        <dbReference type="HAMAP-Rule" id="MF_01346"/>
    </source>
</evidence>
<dbReference type="PANTHER" id="PTHR48082:SF2">
    <property type="entry name" value="ATP SYNTHASE SUBUNIT ALPHA, MITOCHONDRIAL"/>
    <property type="match status" value="1"/>
</dbReference>
<dbReference type="Pfam" id="PF00306">
    <property type="entry name" value="ATP-synt_ab_C"/>
    <property type="match status" value="1"/>
</dbReference>
<evidence type="ECO:0000256" key="4">
    <source>
        <dbReference type="ARBA" id="ARBA00022448"/>
    </source>
</evidence>
<comment type="caution">
    <text evidence="18">The sequence shown here is derived from an EMBL/GenBank/DDBJ whole genome shotgun (WGS) entry which is preliminary data.</text>
</comment>
<dbReference type="SUPFAM" id="SSF47917">
    <property type="entry name" value="C-terminal domain of alpha and beta subunits of F1 ATP synthase"/>
    <property type="match status" value="1"/>
</dbReference>
<comment type="function">
    <text evidence="1 14">Produces ATP from ADP in the presence of a proton gradient across the membrane. The alpha chain is a regulatory subunit.</text>
</comment>
<dbReference type="EC" id="7.1.2.2" evidence="14"/>
<dbReference type="InterPro" id="IPR000194">
    <property type="entry name" value="ATPase_F1/V1/A1_a/bsu_nucl-bd"/>
</dbReference>
<dbReference type="InterPro" id="IPR004100">
    <property type="entry name" value="ATPase_F1/V1/A1_a/bsu_N"/>
</dbReference>
<dbReference type="NCBIfam" id="NF009884">
    <property type="entry name" value="PRK13343.1"/>
    <property type="match status" value="1"/>
</dbReference>
<dbReference type="NCBIfam" id="TIGR00962">
    <property type="entry name" value="atpA"/>
    <property type="match status" value="1"/>
</dbReference>
<name>A0A5B1CJE0_9BACT</name>
<keyword evidence="4 14" id="KW-0813">Transport</keyword>
<comment type="subcellular location">
    <subcellularLocation>
        <location evidence="14">Cell membrane</location>
        <topology evidence="14">Peripheral membrane protein</topology>
    </subcellularLocation>
    <subcellularLocation>
        <location evidence="2">Membrane</location>
        <topology evidence="2">Peripheral membrane protein</topology>
    </subcellularLocation>
</comment>
<dbReference type="PANTHER" id="PTHR48082">
    <property type="entry name" value="ATP SYNTHASE SUBUNIT ALPHA, MITOCHONDRIAL"/>
    <property type="match status" value="1"/>
</dbReference>
<comment type="subunit">
    <text evidence="13">F-type ATPases have 2 components, CF(1) - the catalytic core - and CF(0) - the membrane proton channel. CF(1) has five subunits: alpha(3), beta(3), gamma(1), delta(1), epsilon(1). CF(0) has four main subunits: a(1), b(1), b'(1) and c(9-12).</text>
</comment>
<accession>A0A5B1CJE0</accession>
<feature type="domain" description="ATPase F1/V1/A1 complex alpha/beta subunit N-terminal" evidence="17">
    <location>
        <begin position="25"/>
        <end position="92"/>
    </location>
</feature>
<evidence type="ECO:0000313" key="19">
    <source>
        <dbReference type="Proteomes" id="UP000322699"/>
    </source>
</evidence>
<dbReference type="Gene3D" id="2.40.30.20">
    <property type="match status" value="1"/>
</dbReference>
<dbReference type="SUPFAM" id="SSF52540">
    <property type="entry name" value="P-loop containing nucleoside triphosphate hydrolases"/>
    <property type="match status" value="1"/>
</dbReference>
<dbReference type="Gene3D" id="1.20.150.20">
    <property type="entry name" value="ATP synthase alpha/beta chain, C-terminal domain"/>
    <property type="match status" value="1"/>
</dbReference>
<evidence type="ECO:0000256" key="9">
    <source>
        <dbReference type="ARBA" id="ARBA00023065"/>
    </source>
</evidence>
<evidence type="ECO:0000256" key="13">
    <source>
        <dbReference type="ARBA" id="ARBA00026013"/>
    </source>
</evidence>
<keyword evidence="9 14" id="KW-0406">Ion transport</keyword>
<evidence type="ECO:0000256" key="3">
    <source>
        <dbReference type="ARBA" id="ARBA00008936"/>
    </source>
</evidence>
<dbReference type="InterPro" id="IPR033732">
    <property type="entry name" value="ATP_synth_F1_a_nt-bd_dom"/>
</dbReference>
<dbReference type="InterPro" id="IPR038376">
    <property type="entry name" value="ATP_synth_asu_C_sf"/>
</dbReference>
<feature type="domain" description="ATP synthase alpha subunit C-terminal" evidence="16">
    <location>
        <begin position="371"/>
        <end position="496"/>
    </location>
</feature>
<evidence type="ECO:0000256" key="1">
    <source>
        <dbReference type="ARBA" id="ARBA00003784"/>
    </source>
</evidence>
<keyword evidence="19" id="KW-1185">Reference proteome</keyword>
<evidence type="ECO:0000256" key="8">
    <source>
        <dbReference type="ARBA" id="ARBA00022967"/>
    </source>
</evidence>
<dbReference type="EMBL" id="VRLW01000001">
    <property type="protein sequence ID" value="KAA1259573.1"/>
    <property type="molecule type" value="Genomic_DNA"/>
</dbReference>
<organism evidence="18 19">
    <name type="scientific">Rubripirellula obstinata</name>
    <dbReference type="NCBI Taxonomy" id="406547"/>
    <lineage>
        <taxon>Bacteria</taxon>
        <taxon>Pseudomonadati</taxon>
        <taxon>Planctomycetota</taxon>
        <taxon>Planctomycetia</taxon>
        <taxon>Pirellulales</taxon>
        <taxon>Pirellulaceae</taxon>
        <taxon>Rubripirellula</taxon>
    </lineage>
</organism>
<feature type="binding site" evidence="14">
    <location>
        <begin position="169"/>
        <end position="176"/>
    </location>
    <ligand>
        <name>ATP</name>
        <dbReference type="ChEBI" id="CHEBI:30616"/>
    </ligand>
</feature>
<dbReference type="FunFam" id="1.20.150.20:FF:000001">
    <property type="entry name" value="ATP synthase subunit alpha"/>
    <property type="match status" value="1"/>
</dbReference>
<sequence length="507" mass="54391">MKFSSDEIASVLQQEIEQFDSKIDVREVGTVLEVGDGIARVYGLSGVMAGEMVEFPNGAIGLAFNLEENSVGVIILGDYLTIKEGDEVKSLGTLLSVPCGDAVTGRVLDPLGNPLDGKGPVQSDITRPVEIIATGVAERQPVTEPMQTGVKAIDAMTPIGRGQRELIIGDRKTGKTAIAIDAILNQKGKDVKCFYIAIGQKDSAVAGIVDVLTREGAMEYTTVVVAGASAPAPLQYVAPYAGTAMAEHFMFNGGHSLVVYDDLSKQATAYRQMSLLMRRPPGREAYPGDVFYCHSRLLERSAKLSDALGGGSITSLPIIETLEGEVSAYIPTNVISITDGQIYLQPDLFFAGIRPAMNAGISVSRVGGAAQVKAMKKVSGGLRLDLAAFRALEAFAQLGTDLDPATQAQLDRGYRMVELLKQPQYQPLSVTEQVLSLYAGTRGFLDDVPVRAVQQWEIDFLQFAKDKHSGTMDLIGDKMDLSDDVVEKIEACINDFKSGYKPVESIA</sequence>
<protein>
    <recommendedName>
        <fullName evidence="14">ATP synthase subunit alpha</fullName>
        <ecNumber evidence="14">7.1.2.2</ecNumber>
    </recommendedName>
    <alternativeName>
        <fullName evidence="14">ATP synthase F1 sector subunit alpha</fullName>
    </alternativeName>
    <alternativeName>
        <fullName evidence="14">F-ATPase subunit alpha</fullName>
    </alternativeName>
</protein>
<evidence type="ECO:0000259" key="15">
    <source>
        <dbReference type="Pfam" id="PF00006"/>
    </source>
</evidence>
<reference evidence="18 19" key="1">
    <citation type="submission" date="2019-08" db="EMBL/GenBank/DDBJ databases">
        <title>Deep-cultivation of Planctomycetes and their phenomic and genomic characterization uncovers novel biology.</title>
        <authorList>
            <person name="Wiegand S."/>
            <person name="Jogler M."/>
            <person name="Boedeker C."/>
            <person name="Pinto D."/>
            <person name="Vollmers J."/>
            <person name="Rivas-Marin E."/>
            <person name="Kohn T."/>
            <person name="Peeters S.H."/>
            <person name="Heuer A."/>
            <person name="Rast P."/>
            <person name="Oberbeckmann S."/>
            <person name="Bunk B."/>
            <person name="Jeske O."/>
            <person name="Meyerdierks A."/>
            <person name="Storesund J.E."/>
            <person name="Kallscheuer N."/>
            <person name="Luecker S."/>
            <person name="Lage O.M."/>
            <person name="Pohl T."/>
            <person name="Merkel B.J."/>
            <person name="Hornburger P."/>
            <person name="Mueller R.-W."/>
            <person name="Bruemmer F."/>
            <person name="Labrenz M."/>
            <person name="Spormann A.M."/>
            <person name="Op Den Camp H."/>
            <person name="Overmann J."/>
            <person name="Amann R."/>
            <person name="Jetten M.S.M."/>
            <person name="Mascher T."/>
            <person name="Medema M.H."/>
            <person name="Devos D.P."/>
            <person name="Kaster A.-K."/>
            <person name="Ovreas L."/>
            <person name="Rohde M."/>
            <person name="Galperin M.Y."/>
            <person name="Jogler C."/>
        </authorList>
    </citation>
    <scope>NUCLEOTIDE SEQUENCE [LARGE SCALE GENOMIC DNA]</scope>
    <source>
        <strain evidence="18 19">LF1</strain>
    </source>
</reference>
<evidence type="ECO:0000256" key="5">
    <source>
        <dbReference type="ARBA" id="ARBA00022741"/>
    </source>
</evidence>
<dbReference type="AlphaFoldDB" id="A0A5B1CJE0"/>
<keyword evidence="12 14" id="KW-0066">ATP synthesis</keyword>
<proteinExistence type="inferred from homology"/>
<dbReference type="Pfam" id="PF00006">
    <property type="entry name" value="ATP-synt_ab"/>
    <property type="match status" value="1"/>
</dbReference>
<dbReference type="GO" id="GO:0045259">
    <property type="term" value="C:proton-transporting ATP synthase complex"/>
    <property type="evidence" value="ECO:0007669"/>
    <property type="project" value="UniProtKB-KW"/>
</dbReference>
<gene>
    <name evidence="14 18" type="primary">atpA</name>
    <name evidence="18" type="ORF">LF1_21070</name>
</gene>
<dbReference type="HAMAP" id="MF_01346">
    <property type="entry name" value="ATP_synth_alpha_bact"/>
    <property type="match status" value="1"/>
</dbReference>
<evidence type="ECO:0000256" key="6">
    <source>
        <dbReference type="ARBA" id="ARBA00022781"/>
    </source>
</evidence>
<keyword evidence="10 14" id="KW-0472">Membrane</keyword>